<evidence type="ECO:0000313" key="2">
    <source>
        <dbReference type="EMBL" id="TNN69035.1"/>
    </source>
</evidence>
<reference evidence="2 3" key="1">
    <citation type="submission" date="2019-03" db="EMBL/GenBank/DDBJ databases">
        <title>First draft genome of Liparis tanakae, snailfish: a comprehensive survey of snailfish specific genes.</title>
        <authorList>
            <person name="Kim W."/>
            <person name="Song I."/>
            <person name="Jeong J.-H."/>
            <person name="Kim D."/>
            <person name="Kim S."/>
            <person name="Ryu S."/>
            <person name="Song J.Y."/>
            <person name="Lee S.K."/>
        </authorList>
    </citation>
    <scope>NUCLEOTIDE SEQUENCE [LARGE SCALE GENOMIC DNA]</scope>
    <source>
        <tissue evidence="2">Muscle</tissue>
    </source>
</reference>
<comment type="caution">
    <text evidence="2">The sequence shown here is derived from an EMBL/GenBank/DDBJ whole genome shotgun (WGS) entry which is preliminary data.</text>
</comment>
<proteinExistence type="predicted"/>
<gene>
    <name evidence="2" type="ORF">EYF80_020738</name>
</gene>
<organism evidence="2 3">
    <name type="scientific">Liparis tanakae</name>
    <name type="common">Tanaka's snailfish</name>
    <dbReference type="NCBI Taxonomy" id="230148"/>
    <lineage>
        <taxon>Eukaryota</taxon>
        <taxon>Metazoa</taxon>
        <taxon>Chordata</taxon>
        <taxon>Craniata</taxon>
        <taxon>Vertebrata</taxon>
        <taxon>Euteleostomi</taxon>
        <taxon>Actinopterygii</taxon>
        <taxon>Neopterygii</taxon>
        <taxon>Teleostei</taxon>
        <taxon>Neoteleostei</taxon>
        <taxon>Acanthomorphata</taxon>
        <taxon>Eupercaria</taxon>
        <taxon>Perciformes</taxon>
        <taxon>Cottioidei</taxon>
        <taxon>Cottales</taxon>
        <taxon>Liparidae</taxon>
        <taxon>Liparis</taxon>
    </lineage>
</organism>
<name>A0A4Z2HUQ2_9TELE</name>
<protein>
    <submittedName>
        <fullName evidence="2">Uncharacterized protein</fullName>
    </submittedName>
</protein>
<keyword evidence="3" id="KW-1185">Reference proteome</keyword>
<sequence>MRSIGEPAAPAEGGTRTGQRNGLVSWRKAPQQVGALGSHGSSCRPLVHLLGGDVVIEQRLAVLQGRSVRKATDEVGVGVGVRRVGREVARQVVGRYEE</sequence>
<evidence type="ECO:0000256" key="1">
    <source>
        <dbReference type="SAM" id="MobiDB-lite"/>
    </source>
</evidence>
<evidence type="ECO:0000313" key="3">
    <source>
        <dbReference type="Proteomes" id="UP000314294"/>
    </source>
</evidence>
<dbReference type="Proteomes" id="UP000314294">
    <property type="component" value="Unassembled WGS sequence"/>
</dbReference>
<dbReference type="AlphaFoldDB" id="A0A4Z2HUQ2"/>
<feature type="region of interest" description="Disordered" evidence="1">
    <location>
        <begin position="1"/>
        <end position="24"/>
    </location>
</feature>
<dbReference type="EMBL" id="SRLO01000181">
    <property type="protein sequence ID" value="TNN69035.1"/>
    <property type="molecule type" value="Genomic_DNA"/>
</dbReference>
<accession>A0A4Z2HUQ2</accession>